<dbReference type="RefSeq" id="WP_180045192.1">
    <property type="nucleotide sequence ID" value="NZ_CP048659.1"/>
</dbReference>
<keyword evidence="2" id="KW-0520">NAD</keyword>
<dbReference type="InterPro" id="IPR006108">
    <property type="entry name" value="3HC_DH_C"/>
</dbReference>
<dbReference type="AlphaFoldDB" id="A0A7S6VWE1"/>
<name>A0A7S6VWE1_9GAMM</name>
<evidence type="ECO:0000256" key="2">
    <source>
        <dbReference type="ARBA" id="ARBA00023027"/>
    </source>
</evidence>
<evidence type="ECO:0000313" key="6">
    <source>
        <dbReference type="EMBL" id="QOW46143.1"/>
    </source>
</evidence>
<dbReference type="Gene3D" id="1.10.1040.10">
    <property type="entry name" value="N-(1-d-carboxylethyl)-l-norvaline Dehydrogenase, domain 2"/>
    <property type="match status" value="1"/>
</dbReference>
<dbReference type="SUPFAM" id="SSF48179">
    <property type="entry name" value="6-phosphogluconate dehydrogenase C-terminal domain-like"/>
    <property type="match status" value="2"/>
</dbReference>
<accession>A0A7S6VWE1</accession>
<keyword evidence="1" id="KW-0560">Oxidoreductase</keyword>
<dbReference type="Gene3D" id="3.40.50.720">
    <property type="entry name" value="NAD(P)-binding Rossmann-like Domain"/>
    <property type="match status" value="1"/>
</dbReference>
<evidence type="ECO:0000259" key="4">
    <source>
        <dbReference type="Pfam" id="PF02737"/>
    </source>
</evidence>
<evidence type="ECO:0000259" key="5">
    <source>
        <dbReference type="Pfam" id="PF18321"/>
    </source>
</evidence>
<dbReference type="InterPro" id="IPR008927">
    <property type="entry name" value="6-PGluconate_DH-like_C_sf"/>
</dbReference>
<dbReference type="Pfam" id="PF00725">
    <property type="entry name" value="3HCDH"/>
    <property type="match status" value="2"/>
</dbReference>
<dbReference type="PANTHER" id="PTHR48075:SF5">
    <property type="entry name" value="3-HYDROXYBUTYRYL-COA DEHYDROGENASE"/>
    <property type="match status" value="1"/>
</dbReference>
<feature type="domain" description="3-hydroxyacyl-CoA dehydrogenase C-terminal" evidence="3">
    <location>
        <begin position="422"/>
        <end position="505"/>
    </location>
</feature>
<evidence type="ECO:0000259" key="3">
    <source>
        <dbReference type="Pfam" id="PF00725"/>
    </source>
</evidence>
<organism evidence="6 7">
    <name type="scientific">Acinetobacter piscicola</name>
    <dbReference type="NCBI Taxonomy" id="2006115"/>
    <lineage>
        <taxon>Bacteria</taxon>
        <taxon>Pseudomonadati</taxon>
        <taxon>Pseudomonadota</taxon>
        <taxon>Gammaproteobacteria</taxon>
        <taxon>Moraxellales</taxon>
        <taxon>Moraxellaceae</taxon>
        <taxon>Acinetobacter</taxon>
    </lineage>
</organism>
<feature type="domain" description="3-hydroxyacyl-CoA dehydrogenase NAD binding" evidence="4">
    <location>
        <begin position="11"/>
        <end position="188"/>
    </location>
</feature>
<gene>
    <name evidence="6" type="ORF">G0028_09685</name>
</gene>
<dbReference type="InterPro" id="IPR041040">
    <property type="entry name" value="3HCDH_RFF"/>
</dbReference>
<dbReference type="EMBL" id="CP048659">
    <property type="protein sequence ID" value="QOW46143.1"/>
    <property type="molecule type" value="Genomic_DNA"/>
</dbReference>
<keyword evidence="7" id="KW-1185">Reference proteome</keyword>
<sequence>MQRLNLQQARVAVIGAGTMGMGIAQLAAMHGHDTYVFDLDVEKSNAACVQLKTQLEKRVQLGKMTQALVDATLANIHIVADLQQLSNADLIVEAVVEKKEVKQSLFQQLAEICSEHTIFASNTSSISITAIASVIPHPERVVGLHFFNPAPVMKLVEIIRGLKTSEQVAQALFELMHAWKKVPVTAKSTPGFIVNRVARPYYAEAFRALQENVTTPEQLDFILRECGHFAMGPCELTDLIGQDVNFSVTQSVYQEFFYEPRYRPSLIQKELVDAGCYGRKSGQGFYDYRQAQRSPEYILPALQPELSTSFKVQLSGQWLHDTGLIQRLKNTSSVNSVQIQSEIDKILIDDIEVMLTQGQSVDIDHSHEKVVLMDWHADWATATAVVLSASPLCTRSDCDKVSQLFAALGVSSIWVKDHPALFVMRSIAMLVNEGCEAVLHGIATEQDIDAAMKYGVNYPQGPFQWAAQIGTTQILTTLENLYRLYGEERYRPSLYLRQKVALESVKNAQHMATQAHTLKQAG</sequence>
<dbReference type="Pfam" id="PF18321">
    <property type="entry name" value="3HCDH_RFF"/>
    <property type="match status" value="1"/>
</dbReference>
<dbReference type="PANTHER" id="PTHR48075">
    <property type="entry name" value="3-HYDROXYACYL-COA DEHYDROGENASE FAMILY PROTEIN"/>
    <property type="match status" value="1"/>
</dbReference>
<feature type="domain" description="3-hydroxyacyl-CoA dehydrogenase C-terminal" evidence="3">
    <location>
        <begin position="191"/>
        <end position="288"/>
    </location>
</feature>
<dbReference type="GO" id="GO:0070403">
    <property type="term" value="F:NAD+ binding"/>
    <property type="evidence" value="ECO:0007669"/>
    <property type="project" value="InterPro"/>
</dbReference>
<proteinExistence type="predicted"/>
<dbReference type="InterPro" id="IPR036291">
    <property type="entry name" value="NAD(P)-bd_dom_sf"/>
</dbReference>
<dbReference type="Gene3D" id="1.10.1040.50">
    <property type="match status" value="1"/>
</dbReference>
<dbReference type="FunFam" id="3.40.50.720:FF:000009">
    <property type="entry name" value="Fatty oxidation complex, alpha subunit"/>
    <property type="match status" value="1"/>
</dbReference>
<dbReference type="GO" id="GO:0016616">
    <property type="term" value="F:oxidoreductase activity, acting on the CH-OH group of donors, NAD or NADP as acceptor"/>
    <property type="evidence" value="ECO:0007669"/>
    <property type="project" value="InterPro"/>
</dbReference>
<dbReference type="Proteomes" id="UP000593966">
    <property type="component" value="Chromosome"/>
</dbReference>
<evidence type="ECO:0000256" key="1">
    <source>
        <dbReference type="ARBA" id="ARBA00023002"/>
    </source>
</evidence>
<dbReference type="Pfam" id="PF02737">
    <property type="entry name" value="3HCDH_N"/>
    <property type="match status" value="1"/>
</dbReference>
<reference evidence="6 7" key="1">
    <citation type="submission" date="2020-02" db="EMBL/GenBank/DDBJ databases">
        <title>Tigecycline-resistant Acinetobacter species from pigs and migratory birds.</title>
        <authorList>
            <person name="Chen C."/>
            <person name="Sun J."/>
            <person name="Liao X.-P."/>
            <person name="Liu Y.-H."/>
        </authorList>
    </citation>
    <scope>NUCLEOTIDE SEQUENCE [LARGE SCALE GENOMIC DNA]</scope>
    <source>
        <strain evidence="6 7">YH12207_T</strain>
    </source>
</reference>
<dbReference type="SUPFAM" id="SSF51735">
    <property type="entry name" value="NAD(P)-binding Rossmann-fold domains"/>
    <property type="match status" value="1"/>
</dbReference>
<dbReference type="GO" id="GO:0006631">
    <property type="term" value="P:fatty acid metabolic process"/>
    <property type="evidence" value="ECO:0007669"/>
    <property type="project" value="InterPro"/>
</dbReference>
<dbReference type="NCBIfam" id="NF006124">
    <property type="entry name" value="PRK08268.1"/>
    <property type="match status" value="1"/>
</dbReference>
<protein>
    <submittedName>
        <fullName evidence="6">3-hydroxyacyl-CoA dehydrogenase</fullName>
    </submittedName>
</protein>
<dbReference type="InterPro" id="IPR006176">
    <property type="entry name" value="3-OHacyl-CoA_DH_NAD-bd"/>
</dbReference>
<feature type="domain" description="3-hydroxybutyryl-CoA dehydrogenase reduced Rossmann-fold" evidence="5">
    <location>
        <begin position="353"/>
        <end position="419"/>
    </location>
</feature>
<dbReference type="InterPro" id="IPR013328">
    <property type="entry name" value="6PGD_dom2"/>
</dbReference>
<evidence type="ECO:0000313" key="7">
    <source>
        <dbReference type="Proteomes" id="UP000593966"/>
    </source>
</evidence>